<dbReference type="RefSeq" id="WP_114625078.1">
    <property type="nucleotide sequence ID" value="NZ_QQNA01000151.1"/>
</dbReference>
<dbReference type="SUPFAM" id="SSF53850">
    <property type="entry name" value="Periplasmic binding protein-like II"/>
    <property type="match status" value="1"/>
</dbReference>
<dbReference type="InterPro" id="IPR036388">
    <property type="entry name" value="WH-like_DNA-bd_sf"/>
</dbReference>
<keyword evidence="3" id="KW-0238">DNA-binding</keyword>
<evidence type="ECO:0000256" key="3">
    <source>
        <dbReference type="ARBA" id="ARBA00023125"/>
    </source>
</evidence>
<keyword evidence="2" id="KW-0805">Transcription regulation</keyword>
<dbReference type="Pfam" id="PF03466">
    <property type="entry name" value="LysR_substrate"/>
    <property type="match status" value="1"/>
</dbReference>
<dbReference type="Gene3D" id="3.40.190.10">
    <property type="entry name" value="Periplasmic binding protein-like II"/>
    <property type="match status" value="2"/>
</dbReference>
<evidence type="ECO:0000256" key="4">
    <source>
        <dbReference type="ARBA" id="ARBA00023163"/>
    </source>
</evidence>
<dbReference type="GO" id="GO:0003677">
    <property type="term" value="F:DNA binding"/>
    <property type="evidence" value="ECO:0007669"/>
    <property type="project" value="UniProtKB-KW"/>
</dbReference>
<evidence type="ECO:0000256" key="1">
    <source>
        <dbReference type="ARBA" id="ARBA00009437"/>
    </source>
</evidence>
<dbReference type="PANTHER" id="PTHR30346">
    <property type="entry name" value="TRANSCRIPTIONAL DUAL REGULATOR HCAR-RELATED"/>
    <property type="match status" value="1"/>
</dbReference>
<sequence>MELRQLKHFLAVAETLNFRTAADRLHMTQPPLSVSVRKLEEEIGARLFVRSTHSVELTAAGEAALEHARAAVFHAAELARVAGSTAAGATGTLRVGFVGSAKNRLLPLLLRAFRRTYPGVTLKFTEDTNTGLVDSLERHTLDVCIVRVPLVRRSDLQYVTVEADRFVLALPKEHRFARQKRITLRDLADEPFIDYTQSTIPGLHALSTMLFREAGVTPRVTQEAVQVETVLFLVGSGMGVALVPSSAARKSREGVEFRDLITEVPQPRLGLAVAWNPRYESQAGLRFRALAEEVGAEAARP</sequence>
<dbReference type="Pfam" id="PF00126">
    <property type="entry name" value="HTH_1"/>
    <property type="match status" value="1"/>
</dbReference>
<dbReference type="Gene3D" id="1.10.10.10">
    <property type="entry name" value="Winged helix-like DNA-binding domain superfamily/Winged helix DNA-binding domain"/>
    <property type="match status" value="1"/>
</dbReference>
<dbReference type="CDD" id="cd08414">
    <property type="entry name" value="PBP2_LTTR_aromatics_like"/>
    <property type="match status" value="1"/>
</dbReference>
<dbReference type="PROSITE" id="PS50931">
    <property type="entry name" value="HTH_LYSR"/>
    <property type="match status" value="1"/>
</dbReference>
<feature type="domain" description="HTH lysR-type" evidence="5">
    <location>
        <begin position="1"/>
        <end position="58"/>
    </location>
</feature>
<organism evidence="6 7">
    <name type="scientific">Streptomyces corynorhini</name>
    <dbReference type="NCBI Taxonomy" id="2282652"/>
    <lineage>
        <taxon>Bacteria</taxon>
        <taxon>Bacillati</taxon>
        <taxon>Actinomycetota</taxon>
        <taxon>Actinomycetes</taxon>
        <taxon>Kitasatosporales</taxon>
        <taxon>Streptomycetaceae</taxon>
        <taxon>Streptomyces</taxon>
    </lineage>
</organism>
<dbReference type="InterPro" id="IPR000847">
    <property type="entry name" value="LysR_HTH_N"/>
</dbReference>
<comment type="caution">
    <text evidence="6">The sequence shown here is derived from an EMBL/GenBank/DDBJ whole genome shotgun (WGS) entry which is preliminary data.</text>
</comment>
<reference evidence="6 7" key="1">
    <citation type="submission" date="2018-07" db="EMBL/GenBank/DDBJ databases">
        <title>Streptomyces species from bats.</title>
        <authorList>
            <person name="Dunlap C."/>
        </authorList>
    </citation>
    <scope>NUCLEOTIDE SEQUENCE [LARGE SCALE GENOMIC DNA]</scope>
    <source>
        <strain evidence="6 7">AC230</strain>
    </source>
</reference>
<dbReference type="InterPro" id="IPR036390">
    <property type="entry name" value="WH_DNA-bd_sf"/>
</dbReference>
<dbReference type="SUPFAM" id="SSF46785">
    <property type="entry name" value="Winged helix' DNA-binding domain"/>
    <property type="match status" value="1"/>
</dbReference>
<name>A0A370B414_9ACTN</name>
<dbReference type="AlphaFoldDB" id="A0A370B414"/>
<keyword evidence="7" id="KW-1185">Reference proteome</keyword>
<dbReference type="Proteomes" id="UP000253741">
    <property type="component" value="Unassembled WGS sequence"/>
</dbReference>
<dbReference type="PRINTS" id="PR00039">
    <property type="entry name" value="HTHLYSR"/>
</dbReference>
<proteinExistence type="inferred from homology"/>
<gene>
    <name evidence="6" type="ORF">DVH02_19315</name>
</gene>
<dbReference type="GO" id="GO:0032993">
    <property type="term" value="C:protein-DNA complex"/>
    <property type="evidence" value="ECO:0007669"/>
    <property type="project" value="TreeGrafter"/>
</dbReference>
<protein>
    <submittedName>
        <fullName evidence="6">LysR family transcriptional regulator</fullName>
    </submittedName>
</protein>
<dbReference type="EMBL" id="QQNA01000151">
    <property type="protein sequence ID" value="RDG36550.1"/>
    <property type="molecule type" value="Genomic_DNA"/>
</dbReference>
<comment type="similarity">
    <text evidence="1">Belongs to the LysR transcriptional regulatory family.</text>
</comment>
<evidence type="ECO:0000259" key="5">
    <source>
        <dbReference type="PROSITE" id="PS50931"/>
    </source>
</evidence>
<evidence type="ECO:0000313" key="7">
    <source>
        <dbReference type="Proteomes" id="UP000253741"/>
    </source>
</evidence>
<evidence type="ECO:0000256" key="2">
    <source>
        <dbReference type="ARBA" id="ARBA00023015"/>
    </source>
</evidence>
<dbReference type="FunFam" id="1.10.10.10:FF:000001">
    <property type="entry name" value="LysR family transcriptional regulator"/>
    <property type="match status" value="1"/>
</dbReference>
<dbReference type="GO" id="GO:0003700">
    <property type="term" value="F:DNA-binding transcription factor activity"/>
    <property type="evidence" value="ECO:0007669"/>
    <property type="project" value="InterPro"/>
</dbReference>
<dbReference type="InterPro" id="IPR005119">
    <property type="entry name" value="LysR_subst-bd"/>
</dbReference>
<dbReference type="OrthoDB" id="3176554at2"/>
<evidence type="ECO:0000313" key="6">
    <source>
        <dbReference type="EMBL" id="RDG36550.1"/>
    </source>
</evidence>
<keyword evidence="4" id="KW-0804">Transcription</keyword>
<dbReference type="PANTHER" id="PTHR30346:SF0">
    <property type="entry name" value="HCA OPERON TRANSCRIPTIONAL ACTIVATOR HCAR"/>
    <property type="match status" value="1"/>
</dbReference>
<accession>A0A370B414</accession>